<evidence type="ECO:0000256" key="1">
    <source>
        <dbReference type="SAM" id="Phobius"/>
    </source>
</evidence>
<dbReference type="EMBL" id="AP023368">
    <property type="protein sequence ID" value="BCJ98096.1"/>
    <property type="molecule type" value="Genomic_DNA"/>
</dbReference>
<organism evidence="2 3">
    <name type="scientific">Anaerocolumna chitinilytica</name>
    <dbReference type="NCBI Taxonomy" id="1727145"/>
    <lineage>
        <taxon>Bacteria</taxon>
        <taxon>Bacillati</taxon>
        <taxon>Bacillota</taxon>
        <taxon>Clostridia</taxon>
        <taxon>Lachnospirales</taxon>
        <taxon>Lachnospiraceae</taxon>
        <taxon>Anaerocolumna</taxon>
    </lineage>
</organism>
<accession>A0A7I8DP80</accession>
<keyword evidence="3" id="KW-1185">Reference proteome</keyword>
<proteinExistence type="predicted"/>
<keyword evidence="1" id="KW-0812">Transmembrane</keyword>
<reference evidence="2 3" key="1">
    <citation type="submission" date="2020-08" db="EMBL/GenBank/DDBJ databases">
        <title>Draft genome sequencing of an Anaerocolumna strain isolated from anoxic soil subjected to BSD treatment.</title>
        <authorList>
            <person name="Uek A."/>
            <person name="Tonouchi A."/>
        </authorList>
    </citation>
    <scope>NUCLEOTIDE SEQUENCE [LARGE SCALE GENOMIC DNA]</scope>
    <source>
        <strain evidence="2 3">CTTW</strain>
    </source>
</reference>
<evidence type="ECO:0000313" key="3">
    <source>
        <dbReference type="Proteomes" id="UP000515703"/>
    </source>
</evidence>
<protein>
    <submittedName>
        <fullName evidence="2">Uncharacterized protein</fullName>
    </submittedName>
</protein>
<dbReference type="KEGG" id="acht:bsdcttw_11370"/>
<dbReference type="RefSeq" id="WP_185258448.1">
    <property type="nucleotide sequence ID" value="NZ_AP023368.1"/>
</dbReference>
<evidence type="ECO:0000313" key="2">
    <source>
        <dbReference type="EMBL" id="BCJ98096.1"/>
    </source>
</evidence>
<dbReference type="AlphaFoldDB" id="A0A7I8DP80"/>
<gene>
    <name evidence="2" type="ORF">bsdcttw_11370</name>
</gene>
<feature type="transmembrane region" description="Helical" evidence="1">
    <location>
        <begin position="12"/>
        <end position="32"/>
    </location>
</feature>
<keyword evidence="1" id="KW-1133">Transmembrane helix</keyword>
<keyword evidence="1" id="KW-0472">Membrane</keyword>
<name>A0A7I8DP80_9FIRM</name>
<dbReference type="Proteomes" id="UP000515703">
    <property type="component" value="Chromosome"/>
</dbReference>
<reference evidence="2 3" key="2">
    <citation type="submission" date="2020-08" db="EMBL/GenBank/DDBJ databases">
        <authorList>
            <person name="Ueki A."/>
            <person name="Tonouchi A."/>
        </authorList>
    </citation>
    <scope>NUCLEOTIDE SEQUENCE [LARGE SCALE GENOMIC DNA]</scope>
    <source>
        <strain evidence="2 3">CTTW</strain>
    </source>
</reference>
<sequence length="194" mass="23007">MTIINEINIGEAIIGLLSIVTASLIAVLTVYYESRKTEKRENKYKSDEIRREFLSKLLTEYNILLQMLYEWRKEIFIFESSNLSKEENMNHYNLSGEMQIKMYCQSDYLLSYYNCSKIILEIDIDVDEQREVIEQRFTEINNKLLEIIKYKNDNKDEKVRQLTEEAIAKYNSITNLLGKNIVTITNKINSYLLK</sequence>